<dbReference type="OrthoDB" id="7914at2157"/>
<evidence type="ECO:0000313" key="1">
    <source>
        <dbReference type="EMBL" id="QLH04897.1"/>
    </source>
</evidence>
<dbReference type="InterPro" id="IPR019587">
    <property type="entry name" value="Polyketide_cyclase/dehydratase"/>
</dbReference>
<name>A0A7D5R3T6_9ARCH</name>
<proteinExistence type="predicted"/>
<dbReference type="AlphaFoldDB" id="A0A7D5R3T6"/>
<evidence type="ECO:0000313" key="2">
    <source>
        <dbReference type="Proteomes" id="UP000509441"/>
    </source>
</evidence>
<dbReference type="Proteomes" id="UP000509441">
    <property type="component" value="Chromosome"/>
</dbReference>
<organism evidence="1 2">
    <name type="scientific">Nitrosopumilus oxyclinae</name>
    <dbReference type="NCBI Taxonomy" id="1959104"/>
    <lineage>
        <taxon>Archaea</taxon>
        <taxon>Nitrososphaerota</taxon>
        <taxon>Nitrososphaeria</taxon>
        <taxon>Nitrosopumilales</taxon>
        <taxon>Nitrosopumilaceae</taxon>
        <taxon>Nitrosopumilus</taxon>
    </lineage>
</organism>
<protein>
    <submittedName>
        <fullName evidence="1">Cyclase</fullName>
    </submittedName>
</protein>
<dbReference type="GeneID" id="56061487"/>
<dbReference type="KEGG" id="nox:C5F49_05890"/>
<dbReference type="EMBL" id="CP026994">
    <property type="protein sequence ID" value="QLH04897.1"/>
    <property type="molecule type" value="Genomic_DNA"/>
</dbReference>
<dbReference type="SUPFAM" id="SSF55961">
    <property type="entry name" value="Bet v1-like"/>
    <property type="match status" value="1"/>
</dbReference>
<dbReference type="Pfam" id="PF10604">
    <property type="entry name" value="Polyketide_cyc2"/>
    <property type="match status" value="1"/>
</dbReference>
<dbReference type="InterPro" id="IPR023393">
    <property type="entry name" value="START-like_dom_sf"/>
</dbReference>
<dbReference type="RefSeq" id="WP_179362118.1">
    <property type="nucleotide sequence ID" value="NZ_CP026994.1"/>
</dbReference>
<reference evidence="1 2" key="1">
    <citation type="submission" date="2018-02" db="EMBL/GenBank/DDBJ databases">
        <title>Complete genome of Nitrosopumilus oxyclinae HCE1.</title>
        <authorList>
            <person name="Qin W."/>
            <person name="Zheng Y."/>
            <person name="Stahl D.A."/>
        </authorList>
    </citation>
    <scope>NUCLEOTIDE SEQUENCE [LARGE SCALE GENOMIC DNA]</scope>
    <source>
        <strain evidence="1 2">HCE1</strain>
    </source>
</reference>
<gene>
    <name evidence="1" type="ORF">C5F49_05890</name>
</gene>
<keyword evidence="2" id="KW-1185">Reference proteome</keyword>
<accession>A0A7D5R3T6</accession>
<dbReference type="Gene3D" id="3.30.530.20">
    <property type="match status" value="1"/>
</dbReference>
<sequence>MATIQVEVEINASIDKVWDIVSDIDNEPKFWKGTKEVRNISKEGNTISREVIIAFRDQKCLQEVKIYPKEKIEARFTKGIIDGEKIVSLSVKGEKTILSTYWDIKLTGVMGMFTGMIKKHIKSGTKQAMQSIKEEIER</sequence>